<proteinExistence type="inferred from homology"/>
<evidence type="ECO:0000256" key="4">
    <source>
        <dbReference type="ARBA" id="ARBA00022737"/>
    </source>
</evidence>
<organism evidence="13 14">
    <name type="scientific">Cherax quadricarinatus</name>
    <name type="common">Australian red claw crayfish</name>
    <dbReference type="NCBI Taxonomy" id="27406"/>
    <lineage>
        <taxon>Eukaryota</taxon>
        <taxon>Metazoa</taxon>
        <taxon>Ecdysozoa</taxon>
        <taxon>Arthropoda</taxon>
        <taxon>Crustacea</taxon>
        <taxon>Multicrustacea</taxon>
        <taxon>Malacostraca</taxon>
        <taxon>Eumalacostraca</taxon>
        <taxon>Eucarida</taxon>
        <taxon>Decapoda</taxon>
        <taxon>Pleocyemata</taxon>
        <taxon>Astacidea</taxon>
        <taxon>Parastacoidea</taxon>
        <taxon>Parastacidae</taxon>
        <taxon>Cherax</taxon>
    </lineage>
</organism>
<dbReference type="SMART" id="SM00355">
    <property type="entry name" value="ZnF_C2H2"/>
    <property type="match status" value="2"/>
</dbReference>
<protein>
    <recommendedName>
        <fullName evidence="12">C2H2-type domain-containing protein</fullName>
    </recommendedName>
</protein>
<keyword evidence="4" id="KW-0677">Repeat</keyword>
<dbReference type="PANTHER" id="PTHR45925">
    <property type="entry name" value="ZINC FINGER PROTEIN"/>
    <property type="match status" value="1"/>
</dbReference>
<evidence type="ECO:0000256" key="1">
    <source>
        <dbReference type="ARBA" id="ARBA00004123"/>
    </source>
</evidence>
<keyword evidence="3" id="KW-0479">Metal-binding</keyword>
<keyword evidence="8" id="KW-0238">DNA-binding</keyword>
<dbReference type="GO" id="GO:0000978">
    <property type="term" value="F:RNA polymerase II cis-regulatory region sequence-specific DNA binding"/>
    <property type="evidence" value="ECO:0007669"/>
    <property type="project" value="TreeGrafter"/>
</dbReference>
<dbReference type="EMBL" id="JARKIK010000010">
    <property type="protein sequence ID" value="KAK8749251.1"/>
    <property type="molecule type" value="Genomic_DNA"/>
</dbReference>
<keyword evidence="6" id="KW-0862">Zinc</keyword>
<dbReference type="GO" id="GO:0005694">
    <property type="term" value="C:chromosome"/>
    <property type="evidence" value="ECO:0007669"/>
    <property type="project" value="UniProtKB-ARBA"/>
</dbReference>
<comment type="caution">
    <text evidence="13">The sequence shown here is derived from an EMBL/GenBank/DDBJ whole genome shotgun (WGS) entry which is preliminary data.</text>
</comment>
<sequence length="170" mass="18787">QSHQTAVLTEPTLVKSVAMHLNGLICWHATTGNIQERSPSLVNTATTAPLAENISTATLHSITRRMFAMRLNHAEGRAYEGQRHLSSSLAGALNPLNQVSSKSASEGDHFCQVCGKRFNFPSLLTRHMRIHTGERPFTCPYCTHRANQKSNLIMHIRSNHGFVASPGQLY</sequence>
<accession>A0AAW0YBL6</accession>
<dbReference type="SUPFAM" id="SSF57667">
    <property type="entry name" value="beta-beta-alpha zinc fingers"/>
    <property type="match status" value="1"/>
</dbReference>
<keyword evidence="10" id="KW-0539">Nucleus</keyword>
<gene>
    <name evidence="13" type="ORF">OTU49_015758</name>
</gene>
<evidence type="ECO:0000256" key="10">
    <source>
        <dbReference type="ARBA" id="ARBA00023242"/>
    </source>
</evidence>
<dbReference type="GO" id="GO:0005634">
    <property type="term" value="C:nucleus"/>
    <property type="evidence" value="ECO:0007669"/>
    <property type="project" value="UniProtKB-SubCell"/>
</dbReference>
<dbReference type="Pfam" id="PF00096">
    <property type="entry name" value="zf-C2H2"/>
    <property type="match status" value="2"/>
</dbReference>
<evidence type="ECO:0000256" key="8">
    <source>
        <dbReference type="ARBA" id="ARBA00023125"/>
    </source>
</evidence>
<keyword evidence="7" id="KW-0805">Transcription regulation</keyword>
<dbReference type="GO" id="GO:0045893">
    <property type="term" value="P:positive regulation of DNA-templated transcription"/>
    <property type="evidence" value="ECO:0007669"/>
    <property type="project" value="UniProtKB-ARBA"/>
</dbReference>
<keyword evidence="14" id="KW-1185">Reference proteome</keyword>
<evidence type="ECO:0000256" key="11">
    <source>
        <dbReference type="PROSITE-ProRule" id="PRU00042"/>
    </source>
</evidence>
<comment type="similarity">
    <text evidence="2">Belongs to the krueppel C2H2-type zinc-finger protein family.</text>
</comment>
<reference evidence="13 14" key="1">
    <citation type="journal article" date="2024" name="BMC Genomics">
        <title>Genome assembly of redclaw crayfish (Cherax quadricarinatus) provides insights into its immune adaptation and hypoxia tolerance.</title>
        <authorList>
            <person name="Liu Z."/>
            <person name="Zheng J."/>
            <person name="Li H."/>
            <person name="Fang K."/>
            <person name="Wang S."/>
            <person name="He J."/>
            <person name="Zhou D."/>
            <person name="Weng S."/>
            <person name="Chi M."/>
            <person name="Gu Z."/>
            <person name="He J."/>
            <person name="Li F."/>
            <person name="Wang M."/>
        </authorList>
    </citation>
    <scope>NUCLEOTIDE SEQUENCE [LARGE SCALE GENOMIC DNA]</scope>
    <source>
        <strain evidence="13">ZL_2023a</strain>
    </source>
</reference>
<dbReference type="PROSITE" id="PS50157">
    <property type="entry name" value="ZINC_FINGER_C2H2_2"/>
    <property type="match status" value="1"/>
</dbReference>
<evidence type="ECO:0000313" key="13">
    <source>
        <dbReference type="EMBL" id="KAK8749251.1"/>
    </source>
</evidence>
<dbReference type="InterPro" id="IPR051967">
    <property type="entry name" value="Krueppel_C2H2-ZF"/>
</dbReference>
<dbReference type="GO" id="GO:0008270">
    <property type="term" value="F:zinc ion binding"/>
    <property type="evidence" value="ECO:0007669"/>
    <property type="project" value="UniProtKB-KW"/>
</dbReference>
<evidence type="ECO:0000256" key="7">
    <source>
        <dbReference type="ARBA" id="ARBA00023015"/>
    </source>
</evidence>
<evidence type="ECO:0000256" key="2">
    <source>
        <dbReference type="ARBA" id="ARBA00006991"/>
    </source>
</evidence>
<dbReference type="Proteomes" id="UP001445076">
    <property type="component" value="Unassembled WGS sequence"/>
</dbReference>
<keyword evidence="9" id="KW-0804">Transcription</keyword>
<dbReference type="Gene3D" id="3.30.160.60">
    <property type="entry name" value="Classic Zinc Finger"/>
    <property type="match status" value="2"/>
</dbReference>
<evidence type="ECO:0000256" key="3">
    <source>
        <dbReference type="ARBA" id="ARBA00022723"/>
    </source>
</evidence>
<feature type="domain" description="C2H2-type" evidence="12">
    <location>
        <begin position="109"/>
        <end position="136"/>
    </location>
</feature>
<dbReference type="GO" id="GO:0000981">
    <property type="term" value="F:DNA-binding transcription factor activity, RNA polymerase II-specific"/>
    <property type="evidence" value="ECO:0007669"/>
    <property type="project" value="TreeGrafter"/>
</dbReference>
<feature type="non-terminal residue" evidence="13">
    <location>
        <position position="1"/>
    </location>
</feature>
<evidence type="ECO:0000256" key="5">
    <source>
        <dbReference type="ARBA" id="ARBA00022771"/>
    </source>
</evidence>
<dbReference type="InterPro" id="IPR036236">
    <property type="entry name" value="Znf_C2H2_sf"/>
</dbReference>
<evidence type="ECO:0000256" key="9">
    <source>
        <dbReference type="ARBA" id="ARBA00023163"/>
    </source>
</evidence>
<dbReference type="AlphaFoldDB" id="A0AAW0YBL6"/>
<name>A0AAW0YBL6_CHEQU</name>
<evidence type="ECO:0000313" key="14">
    <source>
        <dbReference type="Proteomes" id="UP001445076"/>
    </source>
</evidence>
<dbReference type="PROSITE" id="PS00028">
    <property type="entry name" value="ZINC_FINGER_C2H2_1"/>
    <property type="match status" value="1"/>
</dbReference>
<comment type="subcellular location">
    <subcellularLocation>
        <location evidence="1">Nucleus</location>
    </subcellularLocation>
</comment>
<dbReference type="InterPro" id="IPR013087">
    <property type="entry name" value="Znf_C2H2_type"/>
</dbReference>
<dbReference type="FunFam" id="3.30.160.60:FF:001732">
    <property type="entry name" value="Zgc:162936"/>
    <property type="match status" value="1"/>
</dbReference>
<evidence type="ECO:0000259" key="12">
    <source>
        <dbReference type="PROSITE" id="PS50157"/>
    </source>
</evidence>
<evidence type="ECO:0000256" key="6">
    <source>
        <dbReference type="ARBA" id="ARBA00022833"/>
    </source>
</evidence>
<dbReference type="FunFam" id="3.30.160.60:FF:002212">
    <property type="entry name" value="Zinc finger protein 672"/>
    <property type="match status" value="1"/>
</dbReference>
<keyword evidence="5 11" id="KW-0863">Zinc-finger</keyword>